<evidence type="ECO:0000313" key="8">
    <source>
        <dbReference type="Proteomes" id="UP000761534"/>
    </source>
</evidence>
<proteinExistence type="inferred from homology"/>
<comment type="similarity">
    <text evidence="2 6">Belongs to the trans-sulfuration enzymes family.</text>
</comment>
<dbReference type="PROSITE" id="PS00868">
    <property type="entry name" value="CYS_MET_METAB_PP"/>
    <property type="match status" value="1"/>
</dbReference>
<dbReference type="VEuPathDB" id="FungiDB:TRICI_006586"/>
<evidence type="ECO:0000256" key="5">
    <source>
        <dbReference type="PIRSR" id="PIRSR001434-2"/>
    </source>
</evidence>
<comment type="cofactor">
    <cofactor evidence="1 6">
        <name>pyridoxal 5'-phosphate</name>
        <dbReference type="ChEBI" id="CHEBI:597326"/>
    </cofactor>
</comment>
<dbReference type="GO" id="GO:0003961">
    <property type="term" value="F:O-acetylhomoserine aminocarboxypropyltransferase activity"/>
    <property type="evidence" value="ECO:0007669"/>
    <property type="project" value="TreeGrafter"/>
</dbReference>
<dbReference type="PANTHER" id="PTHR43797">
    <property type="entry name" value="HOMOCYSTEINE/CYSTEINE SYNTHASE"/>
    <property type="match status" value="1"/>
</dbReference>
<dbReference type="InterPro" id="IPR015421">
    <property type="entry name" value="PyrdxlP-dep_Trfase_major"/>
</dbReference>
<evidence type="ECO:0000256" key="2">
    <source>
        <dbReference type="ARBA" id="ARBA00009077"/>
    </source>
</evidence>
<feature type="modified residue" description="N6-(pyridoxal phosphate)lysine" evidence="5">
    <location>
        <position position="207"/>
    </location>
</feature>
<dbReference type="PIRSF" id="PIRSF001434">
    <property type="entry name" value="CGS"/>
    <property type="match status" value="1"/>
</dbReference>
<sequence>MPSHFDTLQLHAGQEPDAAVGARAVPIYATSSYVFPSSDAAANRFALQDPGFIYSRLGNPTNDVVEKRIAALENGAAALLVGSGQAAQFVALNGLAHAGHNIISTSFLYGGTYNQFKVSFKRVGIDVKFVDGDAAEDFEKLIDENTRAIYIESLGNPKNNIPDFKAIAEVAHKNGIPLVVDNTFGACGYLVRPIDFGADIVVESATKWIGGHGTTIGGVIVDSGKFPWKEHGKKFPHLVEPAEAYHGLNFSETFGNLAYAVHIRAEILRDFGPAMNPFGAFLLLQGLETLSLRVDRHCENALKIAQYLEKHPQVSWVSYPGLESHVSHKRAQTYLKNGYGAVLSFGVKPQDGKDRSADVVDNLELASNLANVGDMKTLVIAPYYTTHAQLSDEENKTSGVTPDLIRLAVGCEFIDDIINDFEQSFKKVYA</sequence>
<dbReference type="FunFam" id="3.40.640.10:FF:000035">
    <property type="entry name" value="O-succinylhomoserine sulfhydrylase"/>
    <property type="match status" value="1"/>
</dbReference>
<keyword evidence="4 5" id="KW-0663">Pyridoxal phosphate</keyword>
<evidence type="ECO:0000256" key="4">
    <source>
        <dbReference type="ARBA" id="ARBA00022898"/>
    </source>
</evidence>
<dbReference type="Gene3D" id="3.90.1150.10">
    <property type="entry name" value="Aspartate Aminotransferase, domain 1"/>
    <property type="match status" value="1"/>
</dbReference>
<dbReference type="EMBL" id="SWFS01000547">
    <property type="protein sequence ID" value="KAA8898325.1"/>
    <property type="molecule type" value="Genomic_DNA"/>
</dbReference>
<dbReference type="Pfam" id="PF01053">
    <property type="entry name" value="Cys_Met_Meta_PP"/>
    <property type="match status" value="1"/>
</dbReference>
<dbReference type="SUPFAM" id="SSF53383">
    <property type="entry name" value="PLP-dependent transferases"/>
    <property type="match status" value="1"/>
</dbReference>
<evidence type="ECO:0000313" key="7">
    <source>
        <dbReference type="EMBL" id="KAA8898325.1"/>
    </source>
</evidence>
<evidence type="ECO:0000256" key="3">
    <source>
        <dbReference type="ARBA" id="ARBA00022679"/>
    </source>
</evidence>
<dbReference type="Proteomes" id="UP000761534">
    <property type="component" value="Unassembled WGS sequence"/>
</dbReference>
<keyword evidence="8" id="KW-1185">Reference proteome</keyword>
<keyword evidence="3" id="KW-0808">Transferase</keyword>
<dbReference type="GO" id="GO:0004124">
    <property type="term" value="F:cysteine synthase activity"/>
    <property type="evidence" value="ECO:0007669"/>
    <property type="project" value="TreeGrafter"/>
</dbReference>
<dbReference type="InterPro" id="IPR015422">
    <property type="entry name" value="PyrdxlP-dep_Trfase_small"/>
</dbReference>
<dbReference type="Gene3D" id="3.40.640.10">
    <property type="entry name" value="Type I PLP-dependent aspartate aminotransferase-like (Major domain)"/>
    <property type="match status" value="1"/>
</dbReference>
<dbReference type="NCBIfam" id="TIGR01326">
    <property type="entry name" value="OAH_OAS_sulfhy"/>
    <property type="match status" value="1"/>
</dbReference>
<dbReference type="GO" id="GO:0030170">
    <property type="term" value="F:pyridoxal phosphate binding"/>
    <property type="evidence" value="ECO:0007669"/>
    <property type="project" value="InterPro"/>
</dbReference>
<protein>
    <submittedName>
        <fullName evidence="7">Uncharacterized protein</fullName>
    </submittedName>
</protein>
<comment type="caution">
    <text evidence="7">The sequence shown here is derived from an EMBL/GenBank/DDBJ whole genome shotgun (WGS) entry which is preliminary data.</text>
</comment>
<accession>A0A642UG80</accession>
<evidence type="ECO:0000256" key="6">
    <source>
        <dbReference type="RuleBase" id="RU362118"/>
    </source>
</evidence>
<evidence type="ECO:0000256" key="1">
    <source>
        <dbReference type="ARBA" id="ARBA00001933"/>
    </source>
</evidence>
<organism evidence="7 8">
    <name type="scientific">Trichomonascus ciferrii</name>
    <dbReference type="NCBI Taxonomy" id="44093"/>
    <lineage>
        <taxon>Eukaryota</taxon>
        <taxon>Fungi</taxon>
        <taxon>Dikarya</taxon>
        <taxon>Ascomycota</taxon>
        <taxon>Saccharomycotina</taxon>
        <taxon>Dipodascomycetes</taxon>
        <taxon>Dipodascales</taxon>
        <taxon>Trichomonascaceae</taxon>
        <taxon>Trichomonascus</taxon>
        <taxon>Trichomonascus ciferrii complex</taxon>
    </lineage>
</organism>
<dbReference type="PANTHER" id="PTHR43797:SF2">
    <property type="entry name" value="HOMOCYSTEINE_CYSTEINE SYNTHASE"/>
    <property type="match status" value="1"/>
</dbReference>
<reference evidence="7" key="1">
    <citation type="journal article" date="2019" name="G3 (Bethesda)">
        <title>Genome Assemblies of Two Rare Opportunistic Yeast Pathogens: Diutina rugosa (syn. Candida rugosa) and Trichomonascus ciferrii (syn. Candida ciferrii).</title>
        <authorList>
            <person name="Mixao V."/>
            <person name="Saus E."/>
            <person name="Hansen A.P."/>
            <person name="Lass-Florl C."/>
            <person name="Gabaldon T."/>
        </authorList>
    </citation>
    <scope>NUCLEOTIDE SEQUENCE</scope>
    <source>
        <strain evidence="7">CBS 4856</strain>
    </source>
</reference>
<dbReference type="InterPro" id="IPR054542">
    <property type="entry name" value="Cys_met_metab_PP"/>
</dbReference>
<gene>
    <name evidence="7" type="ORF">TRICI_006586</name>
</gene>
<dbReference type="CDD" id="cd00614">
    <property type="entry name" value="CGS_like"/>
    <property type="match status" value="1"/>
</dbReference>
<dbReference type="GO" id="GO:0019346">
    <property type="term" value="P:transsulfuration"/>
    <property type="evidence" value="ECO:0007669"/>
    <property type="project" value="InterPro"/>
</dbReference>
<dbReference type="GO" id="GO:0006535">
    <property type="term" value="P:cysteine biosynthetic process from serine"/>
    <property type="evidence" value="ECO:0007669"/>
    <property type="project" value="TreeGrafter"/>
</dbReference>
<dbReference type="GO" id="GO:0005737">
    <property type="term" value="C:cytoplasm"/>
    <property type="evidence" value="ECO:0007669"/>
    <property type="project" value="TreeGrafter"/>
</dbReference>
<dbReference type="InterPro" id="IPR015424">
    <property type="entry name" value="PyrdxlP-dep_Trfase"/>
</dbReference>
<dbReference type="AlphaFoldDB" id="A0A642UG80"/>
<dbReference type="InterPro" id="IPR000277">
    <property type="entry name" value="Cys/Met-Metab_PyrdxlP-dep_enz"/>
</dbReference>
<dbReference type="InterPro" id="IPR006235">
    <property type="entry name" value="OAc-hSer/O-AcSer_sulfhydrylase"/>
</dbReference>
<dbReference type="OrthoDB" id="3512640at2759"/>
<dbReference type="GO" id="GO:0071269">
    <property type="term" value="P:L-homocysteine biosynthetic process"/>
    <property type="evidence" value="ECO:0007669"/>
    <property type="project" value="TreeGrafter"/>
</dbReference>
<name>A0A642UG80_9ASCO</name>